<evidence type="ECO:0000313" key="13">
    <source>
        <dbReference type="EMBL" id="KAK6958162.1"/>
    </source>
</evidence>
<keyword evidence="2" id="KW-0813">Transport</keyword>
<evidence type="ECO:0000313" key="14">
    <source>
        <dbReference type="Proteomes" id="UP001369815"/>
    </source>
</evidence>
<feature type="region of interest" description="Disordered" evidence="11">
    <location>
        <begin position="168"/>
        <end position="215"/>
    </location>
</feature>
<protein>
    <recommendedName>
        <fullName evidence="12">Sec20 C-terminal domain-containing protein</fullName>
    </recommendedName>
</protein>
<reference evidence="13 14" key="1">
    <citation type="journal article" date="2024" name="Front Chem Biol">
        <title>Unveiling the potential of Daldinia eschscholtzii MFLUCC 19-0629 through bioactivity and bioinformatics studies for enhanced sustainable agriculture production.</title>
        <authorList>
            <person name="Brooks S."/>
            <person name="Weaver J.A."/>
            <person name="Klomchit A."/>
            <person name="Alharthi S.A."/>
            <person name="Onlamun T."/>
            <person name="Nurani R."/>
            <person name="Vong T.K."/>
            <person name="Alberti F."/>
            <person name="Greco C."/>
        </authorList>
    </citation>
    <scope>NUCLEOTIDE SEQUENCE [LARGE SCALE GENOMIC DNA]</scope>
    <source>
        <strain evidence="13">MFLUCC 19-0629</strain>
    </source>
</reference>
<proteinExistence type="inferred from homology"/>
<evidence type="ECO:0000256" key="3">
    <source>
        <dbReference type="ARBA" id="ARBA00022692"/>
    </source>
</evidence>
<keyword evidence="8" id="KW-0472">Membrane</keyword>
<feature type="coiled-coil region" evidence="10">
    <location>
        <begin position="20"/>
        <end position="83"/>
    </location>
</feature>
<dbReference type="Pfam" id="PF03908">
    <property type="entry name" value="Sec20"/>
    <property type="match status" value="1"/>
</dbReference>
<evidence type="ECO:0000256" key="6">
    <source>
        <dbReference type="ARBA" id="ARBA00022989"/>
    </source>
</evidence>
<evidence type="ECO:0000256" key="5">
    <source>
        <dbReference type="ARBA" id="ARBA00022892"/>
    </source>
</evidence>
<accession>A0AAX6N154</accession>
<organism evidence="13 14">
    <name type="scientific">Daldinia eschscholtzii</name>
    <dbReference type="NCBI Taxonomy" id="292717"/>
    <lineage>
        <taxon>Eukaryota</taxon>
        <taxon>Fungi</taxon>
        <taxon>Dikarya</taxon>
        <taxon>Ascomycota</taxon>
        <taxon>Pezizomycotina</taxon>
        <taxon>Sordariomycetes</taxon>
        <taxon>Xylariomycetidae</taxon>
        <taxon>Xylariales</taxon>
        <taxon>Hypoxylaceae</taxon>
        <taxon>Daldinia</taxon>
    </lineage>
</organism>
<comment type="similarity">
    <text evidence="9">Belongs to the SEC20 family.</text>
</comment>
<evidence type="ECO:0000256" key="2">
    <source>
        <dbReference type="ARBA" id="ARBA00022448"/>
    </source>
</evidence>
<dbReference type="InterPro" id="IPR005606">
    <property type="entry name" value="Sec20"/>
</dbReference>
<feature type="compositionally biased region" description="Low complexity" evidence="11">
    <location>
        <begin position="168"/>
        <end position="180"/>
    </location>
</feature>
<dbReference type="GO" id="GO:0005484">
    <property type="term" value="F:SNAP receptor activity"/>
    <property type="evidence" value="ECO:0007669"/>
    <property type="project" value="InterPro"/>
</dbReference>
<keyword evidence="4" id="KW-0256">Endoplasmic reticulum</keyword>
<evidence type="ECO:0000256" key="1">
    <source>
        <dbReference type="ARBA" id="ARBA00004163"/>
    </source>
</evidence>
<name>A0AAX6N154_9PEZI</name>
<keyword evidence="6" id="KW-1133">Transmembrane helix</keyword>
<feature type="compositionally biased region" description="Basic and acidic residues" evidence="11">
    <location>
        <begin position="419"/>
        <end position="433"/>
    </location>
</feature>
<keyword evidence="14" id="KW-1185">Reference proteome</keyword>
<evidence type="ECO:0000259" key="12">
    <source>
        <dbReference type="Pfam" id="PF03908"/>
    </source>
</evidence>
<feature type="domain" description="Sec20 C-terminal" evidence="12">
    <location>
        <begin position="212"/>
        <end position="302"/>
    </location>
</feature>
<keyword evidence="5" id="KW-0931">ER-Golgi transport</keyword>
<dbReference type="EMBL" id="JBANMG010000001">
    <property type="protein sequence ID" value="KAK6958162.1"/>
    <property type="molecule type" value="Genomic_DNA"/>
</dbReference>
<evidence type="ECO:0000256" key="10">
    <source>
        <dbReference type="SAM" id="Coils"/>
    </source>
</evidence>
<dbReference type="GO" id="GO:0006890">
    <property type="term" value="P:retrograde vesicle-mediated transport, Golgi to endoplasmic reticulum"/>
    <property type="evidence" value="ECO:0007669"/>
    <property type="project" value="InterPro"/>
</dbReference>
<dbReference type="Proteomes" id="UP001369815">
    <property type="component" value="Unassembled WGS sequence"/>
</dbReference>
<dbReference type="GO" id="GO:0005789">
    <property type="term" value="C:endoplasmic reticulum membrane"/>
    <property type="evidence" value="ECO:0007669"/>
    <property type="project" value="UniProtKB-SubCell"/>
</dbReference>
<dbReference type="GO" id="GO:0031201">
    <property type="term" value="C:SNARE complex"/>
    <property type="evidence" value="ECO:0007669"/>
    <property type="project" value="TreeGrafter"/>
</dbReference>
<dbReference type="InterPro" id="IPR056173">
    <property type="entry name" value="Sec20_C"/>
</dbReference>
<comment type="subcellular location">
    <subcellularLocation>
        <location evidence="1">Endoplasmic reticulum membrane</location>
        <topology evidence="1">Single-pass type IV membrane protein</topology>
    </subcellularLocation>
</comment>
<feature type="compositionally biased region" description="Basic and acidic residues" evidence="11">
    <location>
        <begin position="456"/>
        <end position="466"/>
    </location>
</feature>
<feature type="region of interest" description="Disordered" evidence="11">
    <location>
        <begin position="333"/>
        <end position="354"/>
    </location>
</feature>
<sequence length="466" mass="52755">MSPEALEKRFTDLQDRLALLQDATNQLKVLIDRLANFKFQPGSVPLGASDDDNVSSELSSEINQILREQEEELELLLEEIIDIRPGKPGGGLQHDKDRLKDGATRLEEELQKYVKGLTHQSYIFLETFRFNPDSRRSCRKAFRRAQVSAKRNLELAQRQERELLYASFSSPRSGASSPLPTTEAAALLPQPPNRRKPRARAEMTKEEQMLSASSDVTESMRRTHDLMAAELSKSDFAHNALKESTAALSQLSENYSSLDTMLSNSRALLGTLLKSQKTDTWYLQSAFYILVVTIGWLIFRRLLWGPTWWLVWLPLKLIFKSAAGVSNAVSRQSAQVSSPDLDPSAAQSRSPQVHMNNEGVQTAQVSYHSEVSRESPEAVMEEVDRIINHETSGGEAPEAETEDDAQIDKREETEEERGEYEGERTILRERSENEPPNPKKRMMEVDIEEGANTQPDRSDERPRDEL</sequence>
<dbReference type="AlphaFoldDB" id="A0AAX6N154"/>
<gene>
    <name evidence="13" type="ORF">Daesc_000957</name>
</gene>
<dbReference type="PANTHER" id="PTHR12825">
    <property type="entry name" value="BNIP1-RELATED"/>
    <property type="match status" value="1"/>
</dbReference>
<keyword evidence="3" id="KW-0812">Transmembrane</keyword>
<comment type="caution">
    <text evidence="13">The sequence shown here is derived from an EMBL/GenBank/DDBJ whole genome shotgun (WGS) entry which is preliminary data.</text>
</comment>
<evidence type="ECO:0000256" key="11">
    <source>
        <dbReference type="SAM" id="MobiDB-lite"/>
    </source>
</evidence>
<keyword evidence="7 10" id="KW-0175">Coiled coil</keyword>
<feature type="region of interest" description="Disordered" evidence="11">
    <location>
        <begin position="389"/>
        <end position="466"/>
    </location>
</feature>
<feature type="compositionally biased region" description="Basic and acidic residues" evidence="11">
    <location>
        <begin position="199"/>
        <end position="208"/>
    </location>
</feature>
<evidence type="ECO:0000256" key="4">
    <source>
        <dbReference type="ARBA" id="ARBA00022824"/>
    </source>
</evidence>
<evidence type="ECO:0000256" key="8">
    <source>
        <dbReference type="ARBA" id="ARBA00023136"/>
    </source>
</evidence>
<feature type="compositionally biased region" description="Polar residues" evidence="11">
    <location>
        <begin position="345"/>
        <end position="354"/>
    </location>
</feature>
<evidence type="ECO:0000256" key="9">
    <source>
        <dbReference type="ARBA" id="ARBA00037934"/>
    </source>
</evidence>
<dbReference type="PANTHER" id="PTHR12825:SF0">
    <property type="entry name" value="VESICLE TRANSPORT PROTEIN SEC20"/>
    <property type="match status" value="1"/>
</dbReference>
<evidence type="ECO:0000256" key="7">
    <source>
        <dbReference type="ARBA" id="ARBA00023054"/>
    </source>
</evidence>